<evidence type="ECO:0000313" key="2">
    <source>
        <dbReference type="Proteomes" id="UP001054252"/>
    </source>
</evidence>
<comment type="caution">
    <text evidence="1">The sequence shown here is derived from an EMBL/GenBank/DDBJ whole genome shotgun (WGS) entry which is preliminary data.</text>
</comment>
<organism evidence="1 2">
    <name type="scientific">Rubroshorea leprosula</name>
    <dbReference type="NCBI Taxonomy" id="152421"/>
    <lineage>
        <taxon>Eukaryota</taxon>
        <taxon>Viridiplantae</taxon>
        <taxon>Streptophyta</taxon>
        <taxon>Embryophyta</taxon>
        <taxon>Tracheophyta</taxon>
        <taxon>Spermatophyta</taxon>
        <taxon>Magnoliopsida</taxon>
        <taxon>eudicotyledons</taxon>
        <taxon>Gunneridae</taxon>
        <taxon>Pentapetalae</taxon>
        <taxon>rosids</taxon>
        <taxon>malvids</taxon>
        <taxon>Malvales</taxon>
        <taxon>Dipterocarpaceae</taxon>
        <taxon>Rubroshorea</taxon>
    </lineage>
</organism>
<dbReference type="AlphaFoldDB" id="A0AAV5MEA8"/>
<evidence type="ECO:0000313" key="1">
    <source>
        <dbReference type="EMBL" id="GKV47193.1"/>
    </source>
</evidence>
<proteinExistence type="predicted"/>
<protein>
    <submittedName>
        <fullName evidence="1">Uncharacterized protein</fullName>
    </submittedName>
</protein>
<dbReference type="Proteomes" id="UP001054252">
    <property type="component" value="Unassembled WGS sequence"/>
</dbReference>
<dbReference type="EMBL" id="BPVZ01000223">
    <property type="protein sequence ID" value="GKV47193.1"/>
    <property type="molecule type" value="Genomic_DNA"/>
</dbReference>
<reference evidence="1 2" key="1">
    <citation type="journal article" date="2021" name="Commun. Biol.">
        <title>The genome of Shorea leprosula (Dipterocarpaceae) highlights the ecological relevance of drought in aseasonal tropical rainforests.</title>
        <authorList>
            <person name="Ng K.K.S."/>
            <person name="Kobayashi M.J."/>
            <person name="Fawcett J.A."/>
            <person name="Hatakeyama M."/>
            <person name="Paape T."/>
            <person name="Ng C.H."/>
            <person name="Ang C.C."/>
            <person name="Tnah L.H."/>
            <person name="Lee C.T."/>
            <person name="Nishiyama T."/>
            <person name="Sese J."/>
            <person name="O'Brien M.J."/>
            <person name="Copetti D."/>
            <person name="Mohd Noor M.I."/>
            <person name="Ong R.C."/>
            <person name="Putra M."/>
            <person name="Sireger I.Z."/>
            <person name="Indrioko S."/>
            <person name="Kosugi Y."/>
            <person name="Izuno A."/>
            <person name="Isagi Y."/>
            <person name="Lee S.L."/>
            <person name="Shimizu K.K."/>
        </authorList>
    </citation>
    <scope>NUCLEOTIDE SEQUENCE [LARGE SCALE GENOMIC DNA]</scope>
    <source>
        <strain evidence="1">214</strain>
    </source>
</reference>
<accession>A0AAV5MEA8</accession>
<keyword evidence="2" id="KW-1185">Reference proteome</keyword>
<gene>
    <name evidence="1" type="ORF">SLEP1_g54113</name>
</gene>
<name>A0AAV5MEA8_9ROSI</name>
<sequence>MDTPSFSNDRVIQTLLSRALRLTPCSSRPEPRSPAPACALAPCSAPDVPPAPRSRAIITPAPAAALSSDPLPCTLRHTPGLCAPEPALFPLRA</sequence>